<dbReference type="AlphaFoldDB" id="A0A8D6U7Z9"/>
<evidence type="ECO:0000313" key="2">
    <source>
        <dbReference type="Proteomes" id="UP000509833"/>
    </source>
</evidence>
<dbReference type="EMBL" id="LR822017">
    <property type="protein sequence ID" value="CAD0138385.1"/>
    <property type="molecule type" value="Genomic_DNA"/>
</dbReference>
<sequence>MLLFSTILNIDKSLTKDDFLNLVIEWNQKSPHDYNVIPDLI</sequence>
<accession>A0A8D6U7Z9</accession>
<organism evidence="1 2">
    <name type="scientific">Streptococcus thermophilus</name>
    <dbReference type="NCBI Taxonomy" id="1308"/>
    <lineage>
        <taxon>Bacteria</taxon>
        <taxon>Bacillati</taxon>
        <taxon>Bacillota</taxon>
        <taxon>Bacilli</taxon>
        <taxon>Lactobacillales</taxon>
        <taxon>Streptococcaceae</taxon>
        <taxon>Streptococcus</taxon>
    </lineage>
</organism>
<gene>
    <name evidence="1" type="ORF">STHERMO_1438</name>
</gene>
<protein>
    <submittedName>
        <fullName evidence="1">Uncharacterized protein</fullName>
    </submittedName>
</protein>
<reference evidence="1 2" key="1">
    <citation type="submission" date="2020-06" db="EMBL/GenBank/DDBJ databases">
        <authorList>
            <person name="Chuat V."/>
        </authorList>
    </citation>
    <scope>NUCLEOTIDE SEQUENCE [LARGE SCALE GENOMIC DNA]</scope>
    <source>
        <strain evidence="1">STH_CIRM_336</strain>
    </source>
</reference>
<dbReference type="Proteomes" id="UP000509833">
    <property type="component" value="Chromosome"/>
</dbReference>
<name>A0A8D6U7Z9_STRTR</name>
<evidence type="ECO:0000313" key="1">
    <source>
        <dbReference type="EMBL" id="CAD0138385.1"/>
    </source>
</evidence>
<proteinExistence type="predicted"/>